<dbReference type="AlphaFoldDB" id="A0AAW1IE59"/>
<evidence type="ECO:0000313" key="1">
    <source>
        <dbReference type="EMBL" id="KAK9687786.1"/>
    </source>
</evidence>
<protein>
    <submittedName>
        <fullName evidence="1">Uncharacterized protein</fullName>
    </submittedName>
</protein>
<comment type="caution">
    <text evidence="1">The sequence shown here is derived from an EMBL/GenBank/DDBJ whole genome shotgun (WGS) entry which is preliminary data.</text>
</comment>
<dbReference type="EMBL" id="JASPKY010000624">
    <property type="protein sequence ID" value="KAK9687786.1"/>
    <property type="molecule type" value="Genomic_DNA"/>
</dbReference>
<proteinExistence type="predicted"/>
<sequence>MNRLLLTNFEKNCETACQKINCDNFESACQAAFSRSLNLQNFSFNVTAEDSIECFRILDKTTFEGSELCFYPNRFPLVEEIQNKRLNFTFPMEEFQQFFESGGLLDNSEYMDGDNYEI</sequence>
<dbReference type="Proteomes" id="UP001458880">
    <property type="component" value="Unassembled WGS sequence"/>
</dbReference>
<keyword evidence="2" id="KW-1185">Reference proteome</keyword>
<name>A0AAW1IE59_POPJA</name>
<reference evidence="1 2" key="1">
    <citation type="journal article" date="2024" name="BMC Genomics">
        <title>De novo assembly and annotation of Popillia japonica's genome with initial clues to its potential as an invasive pest.</title>
        <authorList>
            <person name="Cucini C."/>
            <person name="Boschi S."/>
            <person name="Funari R."/>
            <person name="Cardaioli E."/>
            <person name="Iannotti N."/>
            <person name="Marturano G."/>
            <person name="Paoli F."/>
            <person name="Bruttini M."/>
            <person name="Carapelli A."/>
            <person name="Frati F."/>
            <person name="Nardi F."/>
        </authorList>
    </citation>
    <scope>NUCLEOTIDE SEQUENCE [LARGE SCALE GENOMIC DNA]</scope>
    <source>
        <strain evidence="1">DMR45628</strain>
    </source>
</reference>
<gene>
    <name evidence="1" type="ORF">QE152_g36001</name>
</gene>
<evidence type="ECO:0000313" key="2">
    <source>
        <dbReference type="Proteomes" id="UP001458880"/>
    </source>
</evidence>
<organism evidence="1 2">
    <name type="scientific">Popillia japonica</name>
    <name type="common">Japanese beetle</name>
    <dbReference type="NCBI Taxonomy" id="7064"/>
    <lineage>
        <taxon>Eukaryota</taxon>
        <taxon>Metazoa</taxon>
        <taxon>Ecdysozoa</taxon>
        <taxon>Arthropoda</taxon>
        <taxon>Hexapoda</taxon>
        <taxon>Insecta</taxon>
        <taxon>Pterygota</taxon>
        <taxon>Neoptera</taxon>
        <taxon>Endopterygota</taxon>
        <taxon>Coleoptera</taxon>
        <taxon>Polyphaga</taxon>
        <taxon>Scarabaeiformia</taxon>
        <taxon>Scarabaeidae</taxon>
        <taxon>Rutelinae</taxon>
        <taxon>Popillia</taxon>
    </lineage>
</organism>
<accession>A0AAW1IE59</accession>